<evidence type="ECO:0000256" key="6">
    <source>
        <dbReference type="SAM" id="Phobius"/>
    </source>
</evidence>
<evidence type="ECO:0000313" key="8">
    <source>
        <dbReference type="EMBL" id="GAE33344.1"/>
    </source>
</evidence>
<evidence type="ECO:0000259" key="7">
    <source>
        <dbReference type="SMART" id="SM00849"/>
    </source>
</evidence>
<dbReference type="InterPro" id="IPR036866">
    <property type="entry name" value="RibonucZ/Hydroxyglut_hydro"/>
</dbReference>
<dbReference type="Pfam" id="PF03772">
    <property type="entry name" value="Competence"/>
    <property type="match status" value="1"/>
</dbReference>
<dbReference type="PANTHER" id="PTHR30619:SF1">
    <property type="entry name" value="RECOMBINATION PROTEIN 2"/>
    <property type="match status" value="1"/>
</dbReference>
<keyword evidence="9" id="KW-1185">Reference proteome</keyword>
<feature type="transmembrane region" description="Helical" evidence="6">
    <location>
        <begin position="330"/>
        <end position="348"/>
    </location>
</feature>
<accession>W4QPS3</accession>
<feature type="transmembrane region" description="Helical" evidence="6">
    <location>
        <begin position="235"/>
        <end position="257"/>
    </location>
</feature>
<evidence type="ECO:0000256" key="3">
    <source>
        <dbReference type="ARBA" id="ARBA00022692"/>
    </source>
</evidence>
<feature type="transmembrane region" description="Helical" evidence="6">
    <location>
        <begin position="308"/>
        <end position="324"/>
    </location>
</feature>
<comment type="caution">
    <text evidence="8">The sequence shown here is derived from an EMBL/GenBank/DDBJ whole genome shotgun (WGS) entry which is preliminary data.</text>
</comment>
<feature type="transmembrane region" description="Helical" evidence="6">
    <location>
        <begin position="422"/>
        <end position="441"/>
    </location>
</feature>
<dbReference type="GO" id="GO:0005886">
    <property type="term" value="C:plasma membrane"/>
    <property type="evidence" value="ECO:0007669"/>
    <property type="project" value="UniProtKB-SubCell"/>
</dbReference>
<dbReference type="AlphaFoldDB" id="W4QPS3"/>
<evidence type="ECO:0000313" key="9">
    <source>
        <dbReference type="Proteomes" id="UP000018896"/>
    </source>
</evidence>
<keyword evidence="3 6" id="KW-0812">Transmembrane</keyword>
<dbReference type="Gene3D" id="3.60.15.10">
    <property type="entry name" value="Ribonuclease Z/Hydroxyacylglutathione hydrolase-like"/>
    <property type="match status" value="1"/>
</dbReference>
<organism evidence="8 9">
    <name type="scientific">Halalkalibacter akibai (strain ATCC 43226 / DSM 21942 / CIP 109018 / JCM 9157 / 1139)</name>
    <name type="common">Bacillus akibai</name>
    <dbReference type="NCBI Taxonomy" id="1236973"/>
    <lineage>
        <taxon>Bacteria</taxon>
        <taxon>Bacillati</taxon>
        <taxon>Bacillota</taxon>
        <taxon>Bacilli</taxon>
        <taxon>Bacillales</taxon>
        <taxon>Bacillaceae</taxon>
        <taxon>Halalkalibacter</taxon>
    </lineage>
</organism>
<sequence>MNKLGYLLPLIPFSATLGLLLAISGSSPLYLLILVIFLLVCFSNPSLFKEKLLFILISFLFYYLVGVQFTNQITTSYKAGNQTLYGQIHTVPIIDGDSLSFRLKTDRSEIIQIHAFLHDQSEQINMKQLTPGEVCKIEGSLSEPMPPTNFGQFHYQNHLKFNGINWIMRPERGKINCISKSDSLYYGLQKWRHKQMQRIEKDVDPDYQGLMNALLFGDRTLMEEDLLKAYQRLGIIHLLAVSGLHVGMIVSLLFYLFIRVGITRERTIEVLLCILPIYVVIAGGAPSVIRASIMSMVVLLCMRMKMKVSPLNGIVIVYLGYLIYQPFALFQLGFQLSFLVSFGLIISSHIIRKYTILGQLWAVTFLSQLLSFPIILFHMFEISWISLPLNMVFIPFITTIVLPLTLLSFFCSFILPLTVNIPLLFLEFIYPFINTVLLKMANLKFSTFNVGKPSLFLVLLFYNIIVFAFVCWERGGRRWWKWPGVLIGLLFAYQIMHPYLDPTAKVTMIDVGQGDSFLIELPYRKAVYLIDTGGTMSFINEEWRQSRKPFEVGQDVLVPTLKEKGIRKIDRLILTHGHLDHIGGSFALLKKVAVNKVYYGQGVVEGDIELQLLTEFQRNGVDIQLIGEGKSWREAGANFVILSPKGNENSLNNRSIVLLAEIEGISFLFSGDLEEEGEQRLLQDYPNLQVDFLKVGHHGSRTSTTEAFLDRVNPKWVLISAGRRNRFGHPHPEVITRLEEKDIPIFRTDQQGAVEFRLKEKTVTVRKVLK</sequence>
<feature type="transmembrane region" description="Helical" evidence="6">
    <location>
        <begin position="453"/>
        <end position="472"/>
    </location>
</feature>
<feature type="transmembrane region" description="Helical" evidence="6">
    <location>
        <begin position="360"/>
        <end position="380"/>
    </location>
</feature>
<dbReference type="NCBIfam" id="TIGR00360">
    <property type="entry name" value="ComEC_N-term"/>
    <property type="match status" value="1"/>
</dbReference>
<dbReference type="Pfam" id="PF13567">
    <property type="entry name" value="DUF4131"/>
    <property type="match status" value="1"/>
</dbReference>
<dbReference type="eggNOG" id="COG2333">
    <property type="taxonomic scope" value="Bacteria"/>
</dbReference>
<feature type="transmembrane region" description="Helical" evidence="6">
    <location>
        <begin position="277"/>
        <end position="301"/>
    </location>
</feature>
<keyword evidence="5 6" id="KW-0472">Membrane</keyword>
<dbReference type="Pfam" id="PF00753">
    <property type="entry name" value="Lactamase_B"/>
    <property type="match status" value="1"/>
</dbReference>
<dbReference type="STRING" id="1236973.JCM9157_341"/>
<dbReference type="SMART" id="SM00849">
    <property type="entry name" value="Lactamase_B"/>
    <property type="match status" value="1"/>
</dbReference>
<feature type="transmembrane region" description="Helical" evidence="6">
    <location>
        <begin position="52"/>
        <end position="70"/>
    </location>
</feature>
<reference evidence="8 9" key="1">
    <citation type="journal article" date="2014" name="Genome Announc.">
        <title>Draft Genome Sequences of Three Alkaliphilic Bacillus Strains, Bacillus wakoensis JCM 9140T, Bacillus akibai JCM 9157T, and Bacillus hemicellulosilyticus JCM 9152T.</title>
        <authorList>
            <person name="Yuki M."/>
            <person name="Oshima K."/>
            <person name="Suda W."/>
            <person name="Oshida Y."/>
            <person name="Kitamura K."/>
            <person name="Iida T."/>
            <person name="Hattori M."/>
            <person name="Ohkuma M."/>
        </authorList>
    </citation>
    <scope>NUCLEOTIDE SEQUENCE [LARGE SCALE GENOMIC DNA]</scope>
    <source>
        <strain evidence="8 9">JCM 9157</strain>
    </source>
</reference>
<evidence type="ECO:0000256" key="5">
    <source>
        <dbReference type="ARBA" id="ARBA00023136"/>
    </source>
</evidence>
<dbReference type="Proteomes" id="UP000018896">
    <property type="component" value="Unassembled WGS sequence"/>
</dbReference>
<dbReference type="InterPro" id="IPR004477">
    <property type="entry name" value="ComEC_N"/>
</dbReference>
<dbReference type="InterPro" id="IPR004797">
    <property type="entry name" value="Competence_ComEC/Rec2"/>
</dbReference>
<dbReference type="InterPro" id="IPR052159">
    <property type="entry name" value="Competence_DNA_uptake"/>
</dbReference>
<dbReference type="GO" id="GO:0030420">
    <property type="term" value="P:establishment of competence for transformation"/>
    <property type="evidence" value="ECO:0007669"/>
    <property type="project" value="InterPro"/>
</dbReference>
<dbReference type="RefSeq" id="WP_052012880.1">
    <property type="nucleotide sequence ID" value="NZ_BAUV01000002.1"/>
</dbReference>
<dbReference type="SUPFAM" id="SSF56281">
    <property type="entry name" value="Metallo-hydrolase/oxidoreductase"/>
    <property type="match status" value="1"/>
</dbReference>
<dbReference type="InterPro" id="IPR035681">
    <property type="entry name" value="ComA-like_MBL"/>
</dbReference>
<evidence type="ECO:0000256" key="2">
    <source>
        <dbReference type="ARBA" id="ARBA00022475"/>
    </source>
</evidence>
<dbReference type="CDD" id="cd07731">
    <property type="entry name" value="ComA-like_MBL-fold"/>
    <property type="match status" value="1"/>
</dbReference>
<comment type="subcellular location">
    <subcellularLocation>
        <location evidence="1">Cell membrane</location>
        <topology evidence="1">Multi-pass membrane protein</topology>
    </subcellularLocation>
</comment>
<feature type="transmembrane region" description="Helical" evidence="6">
    <location>
        <begin position="392"/>
        <end position="415"/>
    </location>
</feature>
<dbReference type="NCBIfam" id="TIGR00361">
    <property type="entry name" value="ComEC_Rec2"/>
    <property type="match status" value="1"/>
</dbReference>
<proteinExistence type="predicted"/>
<evidence type="ECO:0000256" key="4">
    <source>
        <dbReference type="ARBA" id="ARBA00022989"/>
    </source>
</evidence>
<feature type="transmembrane region" description="Helical" evidence="6">
    <location>
        <begin position="29"/>
        <end position="46"/>
    </location>
</feature>
<gene>
    <name evidence="8" type="ORF">JCM9157_341</name>
</gene>
<dbReference type="InterPro" id="IPR025405">
    <property type="entry name" value="DUF4131"/>
</dbReference>
<name>W4QPS3_HALA3</name>
<dbReference type="PANTHER" id="PTHR30619">
    <property type="entry name" value="DNA INTERNALIZATION/COMPETENCE PROTEIN COMEC/REC2"/>
    <property type="match status" value="1"/>
</dbReference>
<protein>
    <submittedName>
        <fullName evidence="8">Late competence protein</fullName>
    </submittedName>
</protein>
<dbReference type="OrthoDB" id="9761531at2"/>
<evidence type="ECO:0000256" key="1">
    <source>
        <dbReference type="ARBA" id="ARBA00004651"/>
    </source>
</evidence>
<dbReference type="eggNOG" id="COG0658">
    <property type="taxonomic scope" value="Bacteria"/>
</dbReference>
<keyword evidence="2" id="KW-1003">Cell membrane</keyword>
<dbReference type="InterPro" id="IPR001279">
    <property type="entry name" value="Metallo-B-lactamas"/>
</dbReference>
<feature type="transmembrane region" description="Helical" evidence="6">
    <location>
        <begin position="479"/>
        <end position="496"/>
    </location>
</feature>
<keyword evidence="4 6" id="KW-1133">Transmembrane helix</keyword>
<feature type="domain" description="Metallo-beta-lactamase" evidence="7">
    <location>
        <begin position="513"/>
        <end position="723"/>
    </location>
</feature>
<dbReference type="EMBL" id="BAUV01000002">
    <property type="protein sequence ID" value="GAE33344.1"/>
    <property type="molecule type" value="Genomic_DNA"/>
</dbReference>